<feature type="region of interest" description="Disordered" evidence="1">
    <location>
        <begin position="185"/>
        <end position="232"/>
    </location>
</feature>
<dbReference type="EMBL" id="MU251966">
    <property type="protein sequence ID" value="KAG9228353.1"/>
    <property type="molecule type" value="Genomic_DNA"/>
</dbReference>
<name>A0A9P7Y6B2_9HELO</name>
<keyword evidence="4" id="KW-1185">Reference proteome</keyword>
<keyword evidence="2" id="KW-1133">Transmembrane helix</keyword>
<evidence type="ECO:0000313" key="3">
    <source>
        <dbReference type="EMBL" id="KAG9228353.1"/>
    </source>
</evidence>
<feature type="transmembrane region" description="Helical" evidence="2">
    <location>
        <begin position="115"/>
        <end position="138"/>
    </location>
</feature>
<feature type="region of interest" description="Disordered" evidence="1">
    <location>
        <begin position="397"/>
        <end position="416"/>
    </location>
</feature>
<feature type="compositionally biased region" description="Gly residues" evidence="1">
    <location>
        <begin position="189"/>
        <end position="202"/>
    </location>
</feature>
<dbReference type="AlphaFoldDB" id="A0A9P7Y6B2"/>
<organism evidence="3 4">
    <name type="scientific">Amylocarpus encephaloides</name>
    <dbReference type="NCBI Taxonomy" id="45428"/>
    <lineage>
        <taxon>Eukaryota</taxon>
        <taxon>Fungi</taxon>
        <taxon>Dikarya</taxon>
        <taxon>Ascomycota</taxon>
        <taxon>Pezizomycotina</taxon>
        <taxon>Leotiomycetes</taxon>
        <taxon>Helotiales</taxon>
        <taxon>Helotiales incertae sedis</taxon>
        <taxon>Amylocarpus</taxon>
    </lineage>
</organism>
<gene>
    <name evidence="3" type="ORF">BJ875DRAFT_489955</name>
</gene>
<feature type="compositionally biased region" description="Low complexity" evidence="1">
    <location>
        <begin position="249"/>
        <end position="261"/>
    </location>
</feature>
<comment type="caution">
    <text evidence="3">The sequence shown here is derived from an EMBL/GenBank/DDBJ whole genome shotgun (WGS) entry which is preliminary data.</text>
</comment>
<evidence type="ECO:0000256" key="2">
    <source>
        <dbReference type="SAM" id="Phobius"/>
    </source>
</evidence>
<feature type="region of interest" description="Disordered" evidence="1">
    <location>
        <begin position="1"/>
        <end position="53"/>
    </location>
</feature>
<dbReference type="Proteomes" id="UP000824998">
    <property type="component" value="Unassembled WGS sequence"/>
</dbReference>
<keyword evidence="2" id="KW-0472">Membrane</keyword>
<proteinExistence type="predicted"/>
<keyword evidence="2" id="KW-0812">Transmembrane</keyword>
<evidence type="ECO:0000256" key="1">
    <source>
        <dbReference type="SAM" id="MobiDB-lite"/>
    </source>
</evidence>
<feature type="region of interest" description="Disordered" evidence="1">
    <location>
        <begin position="249"/>
        <end position="270"/>
    </location>
</feature>
<feature type="compositionally biased region" description="Basic and acidic residues" evidence="1">
    <location>
        <begin position="215"/>
        <end position="226"/>
    </location>
</feature>
<feature type="region of interest" description="Disordered" evidence="1">
    <location>
        <begin position="73"/>
        <end position="109"/>
    </location>
</feature>
<feature type="compositionally biased region" description="Basic and acidic residues" evidence="1">
    <location>
        <begin position="20"/>
        <end position="41"/>
    </location>
</feature>
<protein>
    <submittedName>
        <fullName evidence="3">Uncharacterized protein</fullName>
    </submittedName>
</protein>
<evidence type="ECO:0000313" key="4">
    <source>
        <dbReference type="Proteomes" id="UP000824998"/>
    </source>
</evidence>
<reference evidence="3" key="1">
    <citation type="journal article" date="2021" name="IMA Fungus">
        <title>Genomic characterization of three marine fungi, including Emericellopsis atlantica sp. nov. with signatures of a generalist lifestyle and marine biomass degradation.</title>
        <authorList>
            <person name="Hagestad O.C."/>
            <person name="Hou L."/>
            <person name="Andersen J.H."/>
            <person name="Hansen E.H."/>
            <person name="Altermark B."/>
            <person name="Li C."/>
            <person name="Kuhnert E."/>
            <person name="Cox R.J."/>
            <person name="Crous P.W."/>
            <person name="Spatafora J.W."/>
            <person name="Lail K."/>
            <person name="Amirebrahimi M."/>
            <person name="Lipzen A."/>
            <person name="Pangilinan J."/>
            <person name="Andreopoulos W."/>
            <person name="Hayes R.D."/>
            <person name="Ng V."/>
            <person name="Grigoriev I.V."/>
            <person name="Jackson S.A."/>
            <person name="Sutton T.D.S."/>
            <person name="Dobson A.D.W."/>
            <person name="Rama T."/>
        </authorList>
    </citation>
    <scope>NUCLEOTIDE SEQUENCE</scope>
    <source>
        <strain evidence="3">TRa018bII</strain>
    </source>
</reference>
<accession>A0A9P7Y6B2</accession>
<sequence length="416" mass="43389">MTRACKLGRGRSSSIGGGNRGDHQTRPRESSSTHTCKHLDATDYEPSRTSPSFPSLRSLAILLTSTLLPITTATSLQPSTPSSTSLPETTTTPTPSNPASTSTSTSQSRTNNNTITYILSAIIIFLILIIILLLLSYLRRMKARRADLESTAFKLDPAPSKTKVAWEKKRGGVAAFDLQDEMALKESGGNTGGRGSVYGGSALGSHPYTPGNRKGGTEGDEGKGDAEGEFEPPPRTATLTAMGPAITVVPSTPAATSPAATWRASPLGKGRRRPLAIYPDSPPPRLDVANAGRLALPATSAQERRRARESVDTVATDILEDEGDQIVSRRASSGVLPVDGGEKGEGRESVYSFVSVAEGGSSVAGHLAAGTVEVRESVYSFVSVAEGGSSVAGRLAAEKVAEEEEEEAGIGIARGG</sequence>